<dbReference type="Proteomes" id="UP001187343">
    <property type="component" value="Unassembled WGS sequence"/>
</dbReference>
<evidence type="ECO:0000313" key="1">
    <source>
        <dbReference type="EMBL" id="KAK2866926.1"/>
    </source>
</evidence>
<accession>A0AA88NTV5</accession>
<sequence length="101" mass="11578">MLILKGKTVAASSLHQLEHERTGEFTQTQEELGDGGERNHHEYKYRQRELKALFHPLREREEWKPVICSPATLTQVKMPKSQSDCGVFNTNTRVLVCASLL</sequence>
<comment type="caution">
    <text evidence="1">The sequence shown here is derived from an EMBL/GenBank/DDBJ whole genome shotgun (WGS) entry which is preliminary data.</text>
</comment>
<protein>
    <submittedName>
        <fullName evidence="1">Uncharacterized protein</fullName>
    </submittedName>
</protein>
<reference evidence="1" key="1">
    <citation type="submission" date="2023-08" db="EMBL/GenBank/DDBJ databases">
        <title>Chromosome-level Genome Assembly of mud carp (Cirrhinus molitorella).</title>
        <authorList>
            <person name="Liu H."/>
        </authorList>
    </citation>
    <scope>NUCLEOTIDE SEQUENCE</scope>
    <source>
        <strain evidence="1">Prfri</strain>
        <tissue evidence="1">Muscle</tissue>
    </source>
</reference>
<dbReference type="AlphaFoldDB" id="A0AA88NTV5"/>
<dbReference type="EMBL" id="JAUYZG010000025">
    <property type="protein sequence ID" value="KAK2866926.1"/>
    <property type="molecule type" value="Genomic_DNA"/>
</dbReference>
<name>A0AA88NTV5_9TELE</name>
<organism evidence="1 2">
    <name type="scientific">Cirrhinus molitorella</name>
    <name type="common">mud carp</name>
    <dbReference type="NCBI Taxonomy" id="172907"/>
    <lineage>
        <taxon>Eukaryota</taxon>
        <taxon>Metazoa</taxon>
        <taxon>Chordata</taxon>
        <taxon>Craniata</taxon>
        <taxon>Vertebrata</taxon>
        <taxon>Euteleostomi</taxon>
        <taxon>Actinopterygii</taxon>
        <taxon>Neopterygii</taxon>
        <taxon>Teleostei</taxon>
        <taxon>Ostariophysi</taxon>
        <taxon>Cypriniformes</taxon>
        <taxon>Cyprinidae</taxon>
        <taxon>Labeoninae</taxon>
        <taxon>Labeonini</taxon>
        <taxon>Cirrhinus</taxon>
    </lineage>
</organism>
<keyword evidence="2" id="KW-1185">Reference proteome</keyword>
<proteinExistence type="predicted"/>
<gene>
    <name evidence="1" type="ORF">Q8A67_025043</name>
</gene>
<evidence type="ECO:0000313" key="2">
    <source>
        <dbReference type="Proteomes" id="UP001187343"/>
    </source>
</evidence>